<dbReference type="AlphaFoldDB" id="A0A0G4G6E5"/>
<name>A0A0G4G6E5_9ALVE</name>
<dbReference type="Pfam" id="PF12796">
    <property type="entry name" value="Ank_2"/>
    <property type="match status" value="1"/>
</dbReference>
<dbReference type="InterPro" id="IPR000719">
    <property type="entry name" value="Prot_kinase_dom"/>
</dbReference>
<dbReference type="PhylomeDB" id="A0A0G4G6E5"/>
<dbReference type="Gene3D" id="1.25.40.20">
    <property type="entry name" value="Ankyrin repeat-containing domain"/>
    <property type="match status" value="2"/>
</dbReference>
<dbReference type="InterPro" id="IPR036770">
    <property type="entry name" value="Ankyrin_rpt-contain_sf"/>
</dbReference>
<feature type="repeat" description="ANK" evidence="1">
    <location>
        <begin position="162"/>
        <end position="194"/>
    </location>
</feature>
<dbReference type="PANTHER" id="PTHR22677">
    <property type="entry name" value="ANKYRIN REPEAT DOMAIN-CONTAINING PROTEIN 60"/>
    <property type="match status" value="1"/>
</dbReference>
<dbReference type="GO" id="GO:0005524">
    <property type="term" value="F:ATP binding"/>
    <property type="evidence" value="ECO:0007669"/>
    <property type="project" value="InterPro"/>
</dbReference>
<evidence type="ECO:0000259" key="2">
    <source>
        <dbReference type="PROSITE" id="PS50011"/>
    </source>
</evidence>
<feature type="domain" description="Protein kinase" evidence="2">
    <location>
        <begin position="1"/>
        <end position="94"/>
    </location>
</feature>
<accession>A0A0G4G6E5</accession>
<dbReference type="PROSITE" id="PS50011">
    <property type="entry name" value="PROTEIN_KINASE_DOM"/>
    <property type="match status" value="1"/>
</dbReference>
<proteinExistence type="predicted"/>
<feature type="repeat" description="ANK" evidence="1">
    <location>
        <begin position="195"/>
        <end position="227"/>
    </location>
</feature>
<organism evidence="3">
    <name type="scientific">Chromera velia CCMP2878</name>
    <dbReference type="NCBI Taxonomy" id="1169474"/>
    <lineage>
        <taxon>Eukaryota</taxon>
        <taxon>Sar</taxon>
        <taxon>Alveolata</taxon>
        <taxon>Colpodellida</taxon>
        <taxon>Chromeraceae</taxon>
        <taxon>Chromera</taxon>
    </lineage>
</organism>
<dbReference type="SUPFAM" id="SSF56112">
    <property type="entry name" value="Protein kinase-like (PK-like)"/>
    <property type="match status" value="1"/>
</dbReference>
<dbReference type="VEuPathDB" id="CryptoDB:Cvel_20465"/>
<dbReference type="PRINTS" id="PR01415">
    <property type="entry name" value="ANKYRIN"/>
</dbReference>
<feature type="repeat" description="ANK" evidence="1">
    <location>
        <begin position="129"/>
        <end position="161"/>
    </location>
</feature>
<dbReference type="PROSITE" id="PS50088">
    <property type="entry name" value="ANK_REPEAT"/>
    <property type="match status" value="4"/>
</dbReference>
<dbReference type="Pfam" id="PF07714">
    <property type="entry name" value="PK_Tyr_Ser-Thr"/>
    <property type="match status" value="1"/>
</dbReference>
<dbReference type="InterPro" id="IPR002110">
    <property type="entry name" value="Ankyrin_rpt"/>
</dbReference>
<dbReference type="SMART" id="SM00248">
    <property type="entry name" value="ANK"/>
    <property type="match status" value="3"/>
</dbReference>
<dbReference type="SUPFAM" id="SSF48403">
    <property type="entry name" value="Ankyrin repeat"/>
    <property type="match status" value="1"/>
</dbReference>
<evidence type="ECO:0000313" key="3">
    <source>
        <dbReference type="EMBL" id="CEM24035.1"/>
    </source>
</evidence>
<gene>
    <name evidence="3" type="ORF">Cvel_20465</name>
</gene>
<dbReference type="PANTHER" id="PTHR22677:SF4">
    <property type="entry name" value="USHER SYNDROME TYPE-1G PROTEIN-LIKE PROTEIN"/>
    <property type="match status" value="1"/>
</dbReference>
<keyword evidence="1" id="KW-0040">ANK repeat</keyword>
<reference evidence="3" key="1">
    <citation type="submission" date="2014-11" db="EMBL/GenBank/DDBJ databases">
        <authorList>
            <person name="Otto D Thomas"/>
            <person name="Naeem Raeece"/>
        </authorList>
    </citation>
    <scope>NUCLEOTIDE SEQUENCE</scope>
</reference>
<dbReference type="EMBL" id="CDMZ01000924">
    <property type="protein sequence ID" value="CEM24035.1"/>
    <property type="molecule type" value="Genomic_DNA"/>
</dbReference>
<dbReference type="PROSITE" id="PS50297">
    <property type="entry name" value="ANK_REP_REGION"/>
    <property type="match status" value="4"/>
</dbReference>
<dbReference type="InterPro" id="IPR011009">
    <property type="entry name" value="Kinase-like_dom_sf"/>
</dbReference>
<protein>
    <recommendedName>
        <fullName evidence="2">Protein kinase domain-containing protein</fullName>
    </recommendedName>
</protein>
<dbReference type="InterPro" id="IPR001245">
    <property type="entry name" value="Ser-Thr/Tyr_kinase_cat_dom"/>
</dbReference>
<dbReference type="InterPro" id="IPR039323">
    <property type="entry name" value="ANKRD_45/46/60"/>
</dbReference>
<feature type="repeat" description="ANK" evidence="1">
    <location>
        <begin position="228"/>
        <end position="249"/>
    </location>
</feature>
<dbReference type="Pfam" id="PF13637">
    <property type="entry name" value="Ank_4"/>
    <property type="match status" value="1"/>
</dbReference>
<sequence length="249" mass="27421">MAPEQWNDGEALTEKIDVHALAVLFWELLSGKRAWEGKGREEICESVLNGKRPPLESVKESVGPEVTEFISRMWRQDVDERPSAAEIAEELKKLGDSKRLFDAVRSQDSDDVRRLVTFGLIDVNCRDEHGQTPLCTAAEEGHDTIVEMLLEAGANKDKTDENGRTPLYAAAEGGHDTVVEMLLEARAQKDEADKDGKTALYAAAFFGHDNVVSILLEAGANKDTANDSGQTPLQIARQRGHEKVVALLQ</sequence>
<dbReference type="GO" id="GO:0004672">
    <property type="term" value="F:protein kinase activity"/>
    <property type="evidence" value="ECO:0007669"/>
    <property type="project" value="InterPro"/>
</dbReference>
<evidence type="ECO:0000256" key="1">
    <source>
        <dbReference type="PROSITE-ProRule" id="PRU00023"/>
    </source>
</evidence>
<dbReference type="Gene3D" id="1.10.510.10">
    <property type="entry name" value="Transferase(Phosphotransferase) domain 1"/>
    <property type="match status" value="1"/>
</dbReference>